<accession>A0A6A2X194</accession>
<dbReference type="AlphaFoldDB" id="A0A6A2X194"/>
<dbReference type="Proteomes" id="UP000436088">
    <property type="component" value="Unassembled WGS sequence"/>
</dbReference>
<protein>
    <submittedName>
        <fullName evidence="2">Cysteine-rich RLK (RECEPTOR-like protein kinase) 8</fullName>
    </submittedName>
</protein>
<dbReference type="InterPro" id="IPR005174">
    <property type="entry name" value="KIB1-4_b-propeller"/>
</dbReference>
<organism evidence="2 3">
    <name type="scientific">Hibiscus syriacus</name>
    <name type="common">Rose of Sharon</name>
    <dbReference type="NCBI Taxonomy" id="106335"/>
    <lineage>
        <taxon>Eukaryota</taxon>
        <taxon>Viridiplantae</taxon>
        <taxon>Streptophyta</taxon>
        <taxon>Embryophyta</taxon>
        <taxon>Tracheophyta</taxon>
        <taxon>Spermatophyta</taxon>
        <taxon>Magnoliopsida</taxon>
        <taxon>eudicotyledons</taxon>
        <taxon>Gunneridae</taxon>
        <taxon>Pentapetalae</taxon>
        <taxon>rosids</taxon>
        <taxon>malvids</taxon>
        <taxon>Malvales</taxon>
        <taxon>Malvaceae</taxon>
        <taxon>Malvoideae</taxon>
        <taxon>Hibiscus</taxon>
    </lineage>
</organism>
<gene>
    <name evidence="2" type="ORF">F3Y22_tig00112339pilonHSYRG00126</name>
</gene>
<keyword evidence="3" id="KW-1185">Reference proteome</keyword>
<evidence type="ECO:0000259" key="1">
    <source>
        <dbReference type="Pfam" id="PF03478"/>
    </source>
</evidence>
<dbReference type="GO" id="GO:0016301">
    <property type="term" value="F:kinase activity"/>
    <property type="evidence" value="ECO:0007669"/>
    <property type="project" value="UniProtKB-KW"/>
</dbReference>
<name>A0A6A2X194_HIBSY</name>
<comment type="caution">
    <text evidence="2">The sequence shown here is derived from an EMBL/GenBank/DDBJ whole genome shotgun (WGS) entry which is preliminary data.</text>
</comment>
<sequence>MVKSSCRTFGFDHVLPLTRGQHSSICGLQELTQGCSLSSGCCYIDPETTAYFSLIPSLERRHEDPVFVPISICHPGASEWTTANHPSRLPFVSSCWDKPVFSNGAFYCVNFTGWLGIYYHRTQYWKVIAAAPPRFSGYFYDKQWWKGKYLTEHNGDILIIHTVKFENTIVYKLDLSEKNWKAFVVGLFLRVSSHLTQELVSLE</sequence>
<proteinExistence type="predicted"/>
<dbReference type="Pfam" id="PF03478">
    <property type="entry name" value="Beta-prop_KIB1-4"/>
    <property type="match status" value="1"/>
</dbReference>
<evidence type="ECO:0000313" key="3">
    <source>
        <dbReference type="Proteomes" id="UP000436088"/>
    </source>
</evidence>
<feature type="domain" description="KIB1-4 beta-propeller" evidence="1">
    <location>
        <begin position="67"/>
        <end position="182"/>
    </location>
</feature>
<reference evidence="2" key="1">
    <citation type="submission" date="2019-09" db="EMBL/GenBank/DDBJ databases">
        <title>Draft genome information of white flower Hibiscus syriacus.</title>
        <authorList>
            <person name="Kim Y.-M."/>
        </authorList>
    </citation>
    <scope>NUCLEOTIDE SEQUENCE [LARGE SCALE GENOMIC DNA]</scope>
    <source>
        <strain evidence="2">YM2019G1</strain>
    </source>
</reference>
<dbReference type="EMBL" id="VEPZ02001553">
    <property type="protein sequence ID" value="KAE8668432.1"/>
    <property type="molecule type" value="Genomic_DNA"/>
</dbReference>
<evidence type="ECO:0000313" key="2">
    <source>
        <dbReference type="EMBL" id="KAE8668432.1"/>
    </source>
</evidence>